<organism evidence="2 3">
    <name type="scientific">Mangrovibacillus cuniculi</name>
    <dbReference type="NCBI Taxonomy" id="2593652"/>
    <lineage>
        <taxon>Bacteria</taxon>
        <taxon>Bacillati</taxon>
        <taxon>Bacillota</taxon>
        <taxon>Bacilli</taxon>
        <taxon>Bacillales</taxon>
        <taxon>Bacillaceae</taxon>
        <taxon>Mangrovibacillus</taxon>
    </lineage>
</organism>
<name>A0A7S8C995_9BACI</name>
<proteinExistence type="predicted"/>
<dbReference type="RefSeq" id="WP_239673252.1">
    <property type="nucleotide sequence ID" value="NZ_CP049742.1"/>
</dbReference>
<dbReference type="Proteomes" id="UP000593626">
    <property type="component" value="Chromosome"/>
</dbReference>
<dbReference type="EMBL" id="CP049742">
    <property type="protein sequence ID" value="QPC45734.1"/>
    <property type="molecule type" value="Genomic_DNA"/>
</dbReference>
<dbReference type="KEGG" id="mcui:G8O30_01480"/>
<evidence type="ECO:0008006" key="4">
    <source>
        <dbReference type="Google" id="ProtNLM"/>
    </source>
</evidence>
<keyword evidence="1" id="KW-0472">Membrane</keyword>
<keyword evidence="3" id="KW-1185">Reference proteome</keyword>
<feature type="transmembrane region" description="Helical" evidence="1">
    <location>
        <begin position="7"/>
        <end position="36"/>
    </location>
</feature>
<reference evidence="2 3" key="1">
    <citation type="submission" date="2019-07" db="EMBL/GenBank/DDBJ databases">
        <title>Genome sequence of 2 isolates from Red Sea Mangroves.</title>
        <authorList>
            <person name="Sefrji F."/>
            <person name="Michoud G."/>
            <person name="Merlino G."/>
            <person name="Daffonchio D."/>
        </authorList>
    </citation>
    <scope>NUCLEOTIDE SEQUENCE [LARGE SCALE GENOMIC DNA]</scope>
    <source>
        <strain evidence="2 3">R1DC41</strain>
    </source>
</reference>
<evidence type="ECO:0000313" key="2">
    <source>
        <dbReference type="EMBL" id="QPC45734.1"/>
    </source>
</evidence>
<accession>A0A7S8C995</accession>
<dbReference type="AlphaFoldDB" id="A0A7S8C995"/>
<keyword evidence="1" id="KW-1133">Transmembrane helix</keyword>
<sequence length="113" mass="12593">MKKLGLGIIAVIAAGIIFINIPSLLFLIVTVGVAYWSFKKYMESTGGFSKVAWFAIGLGFAFLAITNVPALIGLVGVWMIWLVVKKWNKQENATIEGDPFKHFEDEWSKLQTK</sequence>
<evidence type="ECO:0000313" key="3">
    <source>
        <dbReference type="Proteomes" id="UP000593626"/>
    </source>
</evidence>
<feature type="transmembrane region" description="Helical" evidence="1">
    <location>
        <begin position="51"/>
        <end position="84"/>
    </location>
</feature>
<keyword evidence="1" id="KW-0812">Transmembrane</keyword>
<gene>
    <name evidence="2" type="ORF">G8O30_01480</name>
</gene>
<evidence type="ECO:0000256" key="1">
    <source>
        <dbReference type="SAM" id="Phobius"/>
    </source>
</evidence>
<protein>
    <recommendedName>
        <fullName evidence="4">Flagellar basal body rod protein</fullName>
    </recommendedName>
</protein>